<protein>
    <recommendedName>
        <fullName evidence="3">Glycosyltransferase</fullName>
    </recommendedName>
</protein>
<dbReference type="NCBIfam" id="TIGR04282">
    <property type="entry name" value="glyco_like_cofC"/>
    <property type="match status" value="1"/>
</dbReference>
<dbReference type="PANTHER" id="PTHR36529">
    <property type="entry name" value="SLL1095 PROTEIN"/>
    <property type="match status" value="1"/>
</dbReference>
<evidence type="ECO:0000313" key="2">
    <source>
        <dbReference type="Proteomes" id="UP001317705"/>
    </source>
</evidence>
<dbReference type="EMBL" id="AP027151">
    <property type="protein sequence ID" value="BDV41493.1"/>
    <property type="molecule type" value="Genomic_DNA"/>
</dbReference>
<evidence type="ECO:0000313" key="1">
    <source>
        <dbReference type="EMBL" id="BDV41493.1"/>
    </source>
</evidence>
<reference evidence="1 2" key="1">
    <citation type="submission" date="2022-12" db="EMBL/GenBank/DDBJ databases">
        <title>Polyphasic characterization of Geotalea uranireducens NIT-SL11 newly isolated from a complex of sewage sludge and microbially reduced graphene oxide.</title>
        <authorList>
            <person name="Xie L."/>
            <person name="Yoshida N."/>
            <person name="Meng L."/>
        </authorList>
    </citation>
    <scope>NUCLEOTIDE SEQUENCE [LARGE SCALE GENOMIC DNA]</scope>
    <source>
        <strain evidence="1 2">NIT-SL11</strain>
    </source>
</reference>
<organism evidence="1 2">
    <name type="scientific">Geotalea uraniireducens</name>
    <dbReference type="NCBI Taxonomy" id="351604"/>
    <lineage>
        <taxon>Bacteria</taxon>
        <taxon>Pseudomonadati</taxon>
        <taxon>Thermodesulfobacteriota</taxon>
        <taxon>Desulfuromonadia</taxon>
        <taxon>Geobacterales</taxon>
        <taxon>Geobacteraceae</taxon>
        <taxon>Geotalea</taxon>
    </lineage>
</organism>
<dbReference type="InterPro" id="IPR029044">
    <property type="entry name" value="Nucleotide-diphossugar_trans"/>
</dbReference>
<dbReference type="Pfam" id="PF09837">
    <property type="entry name" value="DUF2064"/>
    <property type="match status" value="1"/>
</dbReference>
<dbReference type="InterPro" id="IPR018641">
    <property type="entry name" value="Trfase_1_rSAM/seldom-assoc"/>
</dbReference>
<dbReference type="Proteomes" id="UP001317705">
    <property type="component" value="Chromosome"/>
</dbReference>
<keyword evidence="2" id="KW-1185">Reference proteome</keyword>
<sequence length="187" mass="19925">MQLDIFAKVGHLAGVDSFVCYDPADGAAEYFATNVRTARLFPQAGANLGERMANAFSQVFQRGYQSVAIIGTDSPDLPAAFIEEAYARLARPAVDAVFGPSEDGGYYLLAMKRLLPELFAAIPWSTDAVLARSLARAAAAGIAVELLPAWYDVDEAADLHRPGLVAPGNGAPLTRKFLLAYLTTVTS</sequence>
<dbReference type="Gene3D" id="3.90.550.10">
    <property type="entry name" value="Spore Coat Polysaccharide Biosynthesis Protein SpsA, Chain A"/>
    <property type="match status" value="1"/>
</dbReference>
<name>A0ABM8EGU9_9BACT</name>
<accession>A0ABM8EGU9</accession>
<dbReference type="PANTHER" id="PTHR36529:SF1">
    <property type="entry name" value="GLYCOSYLTRANSFERASE"/>
    <property type="match status" value="1"/>
</dbReference>
<gene>
    <name evidence="1" type="ORF">GURASL_04160</name>
</gene>
<dbReference type="SUPFAM" id="SSF53448">
    <property type="entry name" value="Nucleotide-diphospho-sugar transferases"/>
    <property type="match status" value="1"/>
</dbReference>
<proteinExistence type="predicted"/>
<evidence type="ECO:0008006" key="3">
    <source>
        <dbReference type="Google" id="ProtNLM"/>
    </source>
</evidence>